<evidence type="ECO:0000256" key="8">
    <source>
        <dbReference type="SAM" id="MobiDB-lite"/>
    </source>
</evidence>
<feature type="transmembrane region" description="Helical" evidence="9">
    <location>
        <begin position="207"/>
        <end position="228"/>
    </location>
</feature>
<feature type="transmembrane region" description="Helical" evidence="9">
    <location>
        <begin position="338"/>
        <end position="357"/>
    </location>
</feature>
<feature type="domain" description="Amino acid transporter transmembrane" evidence="10">
    <location>
        <begin position="49"/>
        <end position="454"/>
    </location>
</feature>
<feature type="transmembrane region" description="Helical" evidence="9">
    <location>
        <begin position="435"/>
        <end position="454"/>
    </location>
</feature>
<reference evidence="11" key="1">
    <citation type="journal article" date="2022" name="Cell">
        <title>Repeat-based holocentromeres influence genome architecture and karyotype evolution.</title>
        <authorList>
            <person name="Hofstatter P.G."/>
            <person name="Thangavel G."/>
            <person name="Lux T."/>
            <person name="Neumann P."/>
            <person name="Vondrak T."/>
            <person name="Novak P."/>
            <person name="Zhang M."/>
            <person name="Costa L."/>
            <person name="Castellani M."/>
            <person name="Scott A."/>
            <person name="Toegelov H."/>
            <person name="Fuchs J."/>
            <person name="Mata-Sucre Y."/>
            <person name="Dias Y."/>
            <person name="Vanzela A.L.L."/>
            <person name="Huettel B."/>
            <person name="Almeida C.C.S."/>
            <person name="Simkova H."/>
            <person name="Souza G."/>
            <person name="Pedrosa-Harand A."/>
            <person name="Macas J."/>
            <person name="Mayer K.F.X."/>
            <person name="Houben A."/>
            <person name="Marques A."/>
        </authorList>
    </citation>
    <scope>NUCLEOTIDE SEQUENCE</scope>
    <source>
        <strain evidence="11">RhyBre1mFocal</strain>
    </source>
</reference>
<dbReference type="AlphaFoldDB" id="A0A9Q0D1B2"/>
<evidence type="ECO:0000256" key="9">
    <source>
        <dbReference type="SAM" id="Phobius"/>
    </source>
</evidence>
<evidence type="ECO:0000256" key="2">
    <source>
        <dbReference type="ARBA" id="ARBA00008066"/>
    </source>
</evidence>
<comment type="similarity">
    <text evidence="2">Belongs to the amino acid/polyamine transporter 2 family.</text>
</comment>
<accession>A0A9Q0D1B2</accession>
<keyword evidence="7 9" id="KW-0472">Membrane</keyword>
<keyword evidence="5" id="KW-0029">Amino-acid transport</keyword>
<evidence type="ECO:0000256" key="4">
    <source>
        <dbReference type="ARBA" id="ARBA00022692"/>
    </source>
</evidence>
<keyword evidence="3" id="KW-0813">Transport</keyword>
<dbReference type="PANTHER" id="PTHR22950">
    <property type="entry name" value="AMINO ACID TRANSPORTER"/>
    <property type="match status" value="1"/>
</dbReference>
<feature type="transmembrane region" description="Helical" evidence="9">
    <location>
        <begin position="377"/>
        <end position="395"/>
    </location>
</feature>
<keyword evidence="4 9" id="KW-0812">Transmembrane</keyword>
<feature type="region of interest" description="Disordered" evidence="8">
    <location>
        <begin position="1"/>
        <end position="28"/>
    </location>
</feature>
<dbReference type="Proteomes" id="UP001151287">
    <property type="component" value="Unassembled WGS sequence"/>
</dbReference>
<evidence type="ECO:0000256" key="7">
    <source>
        <dbReference type="ARBA" id="ARBA00023136"/>
    </source>
</evidence>
<comment type="subcellular location">
    <subcellularLocation>
        <location evidence="1">Membrane</location>
        <topology evidence="1">Multi-pass membrane protein</topology>
    </subcellularLocation>
</comment>
<evidence type="ECO:0000259" key="10">
    <source>
        <dbReference type="Pfam" id="PF01490"/>
    </source>
</evidence>
<feature type="transmembrane region" description="Helical" evidence="9">
    <location>
        <begin position="401"/>
        <end position="423"/>
    </location>
</feature>
<evidence type="ECO:0000256" key="5">
    <source>
        <dbReference type="ARBA" id="ARBA00022970"/>
    </source>
</evidence>
<sequence>MEAGDYSVNKYGNQNPKEKPSIRTPLLPVTAQDEDTDIPEEFEEYSTGGSFSGAVFNLSTSIVGAGIMALPATMKVLGLVPGILVVFFVAFLTEASLEILVRFTKASKMNTYGRVMRDAFARPGRIMLQLSIIINNVGIMVVYMIMIGDVLSGTSSSGTHHTGLLEGWFGDHWWNARSFVLLVTTICVFTPLACLKRIDSLRYTSALSVGLAIVFVIVTAGIAIFKLFNGTIETPRLFPQITDLASVWHLFTCVPVITTAYICHYNLHSVTNELEDSSKILPIVRTSLGLCSTVYVLTSVFAYLLFGEETQEDVLANFDSDLGVPFSTLLNDIVRVSYVLHIMFVFPLVFFALRVNLDGLCFPSRRHAPLANDNRRFYSFTVVILVVVYVVAIFVPSIWDAFQITGATATACIGFIFPASIALKDPHGIASKKDKILCIFMIVLAVFSNAVALYSDAYAIFHKKKEA</sequence>
<organism evidence="11 12">
    <name type="scientific">Rhynchospora breviuscula</name>
    <dbReference type="NCBI Taxonomy" id="2022672"/>
    <lineage>
        <taxon>Eukaryota</taxon>
        <taxon>Viridiplantae</taxon>
        <taxon>Streptophyta</taxon>
        <taxon>Embryophyta</taxon>
        <taxon>Tracheophyta</taxon>
        <taxon>Spermatophyta</taxon>
        <taxon>Magnoliopsida</taxon>
        <taxon>Liliopsida</taxon>
        <taxon>Poales</taxon>
        <taxon>Cyperaceae</taxon>
        <taxon>Cyperoideae</taxon>
        <taxon>Rhynchosporeae</taxon>
        <taxon>Rhynchospora</taxon>
    </lineage>
</organism>
<feature type="transmembrane region" description="Helical" evidence="9">
    <location>
        <begin position="288"/>
        <end position="306"/>
    </location>
</feature>
<evidence type="ECO:0000256" key="6">
    <source>
        <dbReference type="ARBA" id="ARBA00022989"/>
    </source>
</evidence>
<feature type="transmembrane region" description="Helical" evidence="9">
    <location>
        <begin position="174"/>
        <end position="195"/>
    </location>
</feature>
<protein>
    <recommendedName>
        <fullName evidence="10">Amino acid transporter transmembrane domain-containing protein</fullName>
    </recommendedName>
</protein>
<evidence type="ECO:0000256" key="1">
    <source>
        <dbReference type="ARBA" id="ARBA00004141"/>
    </source>
</evidence>
<dbReference type="PANTHER" id="PTHR22950:SF458">
    <property type="entry name" value="SODIUM-COUPLED NEUTRAL AMINO ACID TRANSPORTER 11-RELATED"/>
    <property type="match status" value="1"/>
</dbReference>
<feature type="transmembrane region" description="Helical" evidence="9">
    <location>
        <begin position="126"/>
        <end position="147"/>
    </location>
</feature>
<evidence type="ECO:0000256" key="3">
    <source>
        <dbReference type="ARBA" id="ARBA00022448"/>
    </source>
</evidence>
<evidence type="ECO:0000313" key="12">
    <source>
        <dbReference type="Proteomes" id="UP001151287"/>
    </source>
</evidence>
<feature type="transmembrane region" description="Helical" evidence="9">
    <location>
        <begin position="54"/>
        <end position="73"/>
    </location>
</feature>
<dbReference type="GO" id="GO:0031090">
    <property type="term" value="C:organelle membrane"/>
    <property type="evidence" value="ECO:0007669"/>
    <property type="project" value="UniProtKB-ARBA"/>
</dbReference>
<dbReference type="OrthoDB" id="28208at2759"/>
<dbReference type="InterPro" id="IPR013057">
    <property type="entry name" value="AA_transpt_TM"/>
</dbReference>
<proteinExistence type="inferred from homology"/>
<feature type="transmembrane region" description="Helical" evidence="9">
    <location>
        <begin position="79"/>
        <end position="101"/>
    </location>
</feature>
<dbReference type="GO" id="GO:0015179">
    <property type="term" value="F:L-amino acid transmembrane transporter activity"/>
    <property type="evidence" value="ECO:0007669"/>
    <property type="project" value="TreeGrafter"/>
</dbReference>
<comment type="caution">
    <text evidence="11">The sequence shown here is derived from an EMBL/GenBank/DDBJ whole genome shotgun (WGS) entry which is preliminary data.</text>
</comment>
<keyword evidence="6 9" id="KW-1133">Transmembrane helix</keyword>
<keyword evidence="12" id="KW-1185">Reference proteome</keyword>
<evidence type="ECO:0000313" key="11">
    <source>
        <dbReference type="EMBL" id="KAJ1703670.1"/>
    </source>
</evidence>
<dbReference type="Pfam" id="PF01490">
    <property type="entry name" value="Aa_trans"/>
    <property type="match status" value="1"/>
</dbReference>
<dbReference type="EMBL" id="JAMQYH010000001">
    <property type="protein sequence ID" value="KAJ1703670.1"/>
    <property type="molecule type" value="Genomic_DNA"/>
</dbReference>
<feature type="transmembrane region" description="Helical" evidence="9">
    <location>
        <begin position="248"/>
        <end position="267"/>
    </location>
</feature>
<name>A0A9Q0D1B2_9POAL</name>
<gene>
    <name evidence="11" type="ORF">LUZ63_003449</name>
</gene>